<dbReference type="Pfam" id="PF00089">
    <property type="entry name" value="Trypsin"/>
    <property type="match status" value="1"/>
</dbReference>
<feature type="compositionally biased region" description="Polar residues" evidence="2">
    <location>
        <begin position="186"/>
        <end position="197"/>
    </location>
</feature>
<reference evidence="6" key="1">
    <citation type="submission" date="2025-08" db="UniProtKB">
        <authorList>
            <consortium name="RefSeq"/>
        </authorList>
    </citation>
    <scope>IDENTIFICATION</scope>
</reference>
<evidence type="ECO:0000256" key="2">
    <source>
        <dbReference type="SAM" id="MobiDB-lite"/>
    </source>
</evidence>
<evidence type="ECO:0000313" key="6">
    <source>
        <dbReference type="RefSeq" id="XP_016970593.1"/>
    </source>
</evidence>
<proteinExistence type="predicted"/>
<dbReference type="InterPro" id="IPR031986">
    <property type="entry name" value="GD_N"/>
</dbReference>
<dbReference type="SUPFAM" id="SSF50494">
    <property type="entry name" value="Trypsin-like serine proteases"/>
    <property type="match status" value="1"/>
</dbReference>
<dbReference type="PANTHER" id="PTHR24252:SF7">
    <property type="entry name" value="HYALIN"/>
    <property type="match status" value="1"/>
</dbReference>
<evidence type="ECO:0000256" key="3">
    <source>
        <dbReference type="SAM" id="SignalP"/>
    </source>
</evidence>
<dbReference type="AlphaFoldDB" id="A0A6P4E5P7"/>
<gene>
    <name evidence="6" type="primary">LOC108038325</name>
</gene>
<dbReference type="RefSeq" id="XP_016970593.1">
    <property type="nucleotide sequence ID" value="XM_017115104.1"/>
</dbReference>
<dbReference type="OrthoDB" id="6147874at2759"/>
<dbReference type="Gene3D" id="2.40.10.10">
    <property type="entry name" value="Trypsin-like serine proteases"/>
    <property type="match status" value="1"/>
</dbReference>
<organism evidence="6">
    <name type="scientific">Drosophila rhopaloa</name>
    <name type="common">Fruit fly</name>
    <dbReference type="NCBI Taxonomy" id="1041015"/>
    <lineage>
        <taxon>Eukaryota</taxon>
        <taxon>Metazoa</taxon>
        <taxon>Ecdysozoa</taxon>
        <taxon>Arthropoda</taxon>
        <taxon>Hexapoda</taxon>
        <taxon>Insecta</taxon>
        <taxon>Pterygota</taxon>
        <taxon>Neoptera</taxon>
        <taxon>Endopterygota</taxon>
        <taxon>Diptera</taxon>
        <taxon>Brachycera</taxon>
        <taxon>Muscomorpha</taxon>
        <taxon>Ephydroidea</taxon>
        <taxon>Drosophilidae</taxon>
        <taxon>Drosophila</taxon>
        <taxon>Sophophora</taxon>
    </lineage>
</organism>
<name>A0A6P4E5P7_DRORH</name>
<feature type="chain" id="PRO_5028100434" evidence="3">
    <location>
        <begin position="22"/>
        <end position="359"/>
    </location>
</feature>
<feature type="non-terminal residue" evidence="6">
    <location>
        <position position="359"/>
    </location>
</feature>
<evidence type="ECO:0000259" key="4">
    <source>
        <dbReference type="Pfam" id="PF00089"/>
    </source>
</evidence>
<dbReference type="InterPro" id="IPR043504">
    <property type="entry name" value="Peptidase_S1_PA_chymotrypsin"/>
</dbReference>
<feature type="domain" description="Serine protease gd N-terminal" evidence="5">
    <location>
        <begin position="26"/>
        <end position="131"/>
    </location>
</feature>
<dbReference type="PROSITE" id="PS00134">
    <property type="entry name" value="TRYPSIN_HIS"/>
    <property type="match status" value="1"/>
</dbReference>
<feature type="region of interest" description="Disordered" evidence="2">
    <location>
        <begin position="150"/>
        <end position="270"/>
    </location>
</feature>
<dbReference type="InterPro" id="IPR001254">
    <property type="entry name" value="Trypsin_dom"/>
</dbReference>
<dbReference type="Pfam" id="PF16030">
    <property type="entry name" value="GD_N"/>
    <property type="match status" value="1"/>
</dbReference>
<keyword evidence="1" id="KW-1015">Disulfide bond</keyword>
<evidence type="ECO:0000256" key="1">
    <source>
        <dbReference type="ARBA" id="ARBA00023157"/>
    </source>
</evidence>
<accession>A0A6P4E5P7</accession>
<evidence type="ECO:0000259" key="5">
    <source>
        <dbReference type="Pfam" id="PF16030"/>
    </source>
</evidence>
<feature type="compositionally biased region" description="Polar residues" evidence="2">
    <location>
        <begin position="206"/>
        <end position="247"/>
    </location>
</feature>
<dbReference type="GO" id="GO:0006508">
    <property type="term" value="P:proteolysis"/>
    <property type="evidence" value="ECO:0007669"/>
    <property type="project" value="InterPro"/>
</dbReference>
<dbReference type="GO" id="GO:0004252">
    <property type="term" value="F:serine-type endopeptidase activity"/>
    <property type="evidence" value="ECO:0007669"/>
    <property type="project" value="InterPro"/>
</dbReference>
<feature type="domain" description="Peptidase S1" evidence="4">
    <location>
        <begin position="277"/>
        <end position="342"/>
    </location>
</feature>
<sequence>MGSLQLVNAFLLVALIKSGFAQLPQNDCFPRFKYNFFQGQFIGLVEVRHPASSNHTLILQFSQRGYHEFTDYVGSISLVDDDETTQNNLRQGLPVRYRVDFPIPTVPPKITSMRLNDLELCGGSEYGKPRTGITLRITWSTPYVSVYGVNPQPVPSRPNQNWGQQEDPRDFRASPPRVTNDEDSYGGNNDSLPTISTPVWGFEPQPTVTNPGRGTVPQQTFPNPVKTNTQQQPVANPGRSSVPQQTTRRPEDLAPQQRGSSSGIPCGVERTSTTPLIFQGKNLERGQLPWLVAIFERRDSNGPAFICGGSLISTSTVLSAAHCFRYPGRDLTADRTAVSLGRNSLAIHSQGEIRGVTEL</sequence>
<protein>
    <submittedName>
        <fullName evidence="6">Serine protease gd-like</fullName>
    </submittedName>
</protein>
<dbReference type="InterPro" id="IPR018114">
    <property type="entry name" value="TRYPSIN_HIS"/>
</dbReference>
<dbReference type="InterPro" id="IPR009003">
    <property type="entry name" value="Peptidase_S1_PA"/>
</dbReference>
<feature type="signal peptide" evidence="3">
    <location>
        <begin position="1"/>
        <end position="21"/>
    </location>
</feature>
<keyword evidence="3" id="KW-0732">Signal</keyword>
<dbReference type="PANTHER" id="PTHR24252">
    <property type="entry name" value="ACROSIN-RELATED"/>
    <property type="match status" value="1"/>
</dbReference>